<reference evidence="2 4" key="2">
    <citation type="submission" date="2020-04" db="EMBL/GenBank/DDBJ databases">
        <title>A novel gut-associated lysogenic phage, Bacteroides phage BV01, alters the host transcriptome and bile acid metabolism in Bacteroides vulgatus.</title>
        <authorList>
            <person name="Campbell D.E."/>
            <person name="Ly L."/>
            <person name="Ridlon J.M."/>
            <person name="Hsiao A."/>
            <person name="Degnan P.H."/>
        </authorList>
    </citation>
    <scope>NUCLEOTIDE SEQUENCE [LARGE SCALE GENOMIC DNA]</scope>
    <source>
        <strain evidence="2 4">VPI-4506</strain>
    </source>
</reference>
<reference evidence="1 3" key="1">
    <citation type="journal article" date="2019" name="Nat. Med.">
        <title>A library of human gut bacterial isolates paired with longitudinal multiomics data enables mechanistic microbiome research.</title>
        <authorList>
            <person name="Poyet M."/>
            <person name="Groussin M."/>
            <person name="Gibbons S.M."/>
            <person name="Avila-Pacheco J."/>
            <person name="Jiang X."/>
            <person name="Kearney S.M."/>
            <person name="Perrotta A.R."/>
            <person name="Berdy B."/>
            <person name="Zhao S."/>
            <person name="Lieberman T.D."/>
            <person name="Swanson P.K."/>
            <person name="Smith M."/>
            <person name="Roesemann S."/>
            <person name="Alexander J.E."/>
            <person name="Rich S.A."/>
            <person name="Livny J."/>
            <person name="Vlamakis H."/>
            <person name="Clish C."/>
            <person name="Bullock K."/>
            <person name="Deik A."/>
            <person name="Scott J."/>
            <person name="Pierce K.A."/>
            <person name="Xavier R.J."/>
            <person name="Alm E.J."/>
        </authorList>
    </citation>
    <scope>NUCLEOTIDE SEQUENCE [LARGE SCALE GENOMIC DNA]</scope>
    <source>
        <strain evidence="1 3">BIOML-A122</strain>
    </source>
</reference>
<gene>
    <name evidence="1" type="ORF">GAY98_12635</name>
    <name evidence="2" type="ORF">HKQ54_19150</name>
</gene>
<evidence type="ECO:0000313" key="4">
    <source>
        <dbReference type="Proteomes" id="UP000555193"/>
    </source>
</evidence>
<name>A0A6I0ZU53_PHOVU</name>
<comment type="caution">
    <text evidence="1">The sequence shown here is derived from an EMBL/GenBank/DDBJ whole genome shotgun (WGS) entry which is preliminary data.</text>
</comment>
<dbReference type="EMBL" id="WDBI01000019">
    <property type="protein sequence ID" value="KAB6525831.1"/>
    <property type="molecule type" value="Genomic_DNA"/>
</dbReference>
<sequence length="199" mass="23404">MKTELTLAIPTDHVWNILDYVKNGVIEISDSKIINQLLVKGLFRYRNELEDDPLYKQLIPYAVICYKDMIYMFHRTKKQTETRLHNMYSLGVGGHMNPWGESINIKYMHHELTRELNEEVQLYDNCKIESIVPVGLINDDTNDVGKVHLGVLYQIHLNCMDLEINEKEKMTGQWINISELKAYYSEMESWSKIYIDTVL</sequence>
<evidence type="ECO:0008006" key="5">
    <source>
        <dbReference type="Google" id="ProtNLM"/>
    </source>
</evidence>
<evidence type="ECO:0000313" key="3">
    <source>
        <dbReference type="Proteomes" id="UP000469427"/>
    </source>
</evidence>
<dbReference type="Gene3D" id="3.90.79.10">
    <property type="entry name" value="Nucleoside Triphosphate Pyrophosphohydrolase"/>
    <property type="match status" value="1"/>
</dbReference>
<dbReference type="InterPro" id="IPR015797">
    <property type="entry name" value="NUDIX_hydrolase-like_dom_sf"/>
</dbReference>
<dbReference type="AlphaFoldDB" id="A0A6I0ZU53"/>
<accession>A0A6I0ZU53</accession>
<evidence type="ECO:0000313" key="2">
    <source>
        <dbReference type="EMBL" id="NMW38199.1"/>
    </source>
</evidence>
<proteinExistence type="predicted"/>
<organism evidence="1 3">
    <name type="scientific">Phocaeicola vulgatus</name>
    <name type="common">Bacteroides vulgatus</name>
    <dbReference type="NCBI Taxonomy" id="821"/>
    <lineage>
        <taxon>Bacteria</taxon>
        <taxon>Pseudomonadati</taxon>
        <taxon>Bacteroidota</taxon>
        <taxon>Bacteroidia</taxon>
        <taxon>Bacteroidales</taxon>
        <taxon>Bacteroidaceae</taxon>
        <taxon>Phocaeicola</taxon>
    </lineage>
</organism>
<evidence type="ECO:0000313" key="1">
    <source>
        <dbReference type="EMBL" id="KAB6525831.1"/>
    </source>
</evidence>
<protein>
    <recommendedName>
        <fullName evidence="5">DNA mismatch repair protein MutT</fullName>
    </recommendedName>
</protein>
<dbReference type="Proteomes" id="UP000555193">
    <property type="component" value="Unassembled WGS sequence"/>
</dbReference>
<dbReference type="RefSeq" id="WP_008778632.1">
    <property type="nucleotide sequence ID" value="NZ_DAWEEQ010000018.1"/>
</dbReference>
<dbReference type="SUPFAM" id="SSF55811">
    <property type="entry name" value="Nudix"/>
    <property type="match status" value="1"/>
</dbReference>
<dbReference type="Proteomes" id="UP000469427">
    <property type="component" value="Unassembled WGS sequence"/>
</dbReference>
<dbReference type="EMBL" id="JABDSH010000090">
    <property type="protein sequence ID" value="NMW38199.1"/>
    <property type="molecule type" value="Genomic_DNA"/>
</dbReference>